<proteinExistence type="predicted"/>
<feature type="region of interest" description="Disordered" evidence="1">
    <location>
        <begin position="280"/>
        <end position="347"/>
    </location>
</feature>
<reference evidence="2 3" key="1">
    <citation type="submission" date="2017-11" db="EMBL/GenBank/DDBJ databases">
        <authorList>
            <person name="Kracher B."/>
        </authorList>
    </citation>
    <scope>NUCLEOTIDE SEQUENCE [LARGE SCALE GENOMIC DNA]</scope>
    <source>
        <strain evidence="2 3">RACE1</strain>
    </source>
</reference>
<dbReference type="GO" id="GO:0000329">
    <property type="term" value="C:fungal-type vacuole membrane"/>
    <property type="evidence" value="ECO:0007669"/>
    <property type="project" value="TreeGrafter"/>
</dbReference>
<dbReference type="PANTHER" id="PTHR22794:SF2">
    <property type="entry name" value="THAP DOMAIN-CONTAINING PROTEIN 11"/>
    <property type="match status" value="1"/>
</dbReference>
<feature type="compositionally biased region" description="Basic residues" evidence="1">
    <location>
        <begin position="42"/>
        <end position="56"/>
    </location>
</feature>
<feature type="compositionally biased region" description="Polar residues" evidence="1">
    <location>
        <begin position="141"/>
        <end position="151"/>
    </location>
</feature>
<sequence length="488" mass="52824">MPSEFGLTQAHRTVVASQRHSLSVDRTANNELQSSSNPHGNSKVKKHMVHAGRVHTRIPSSKGIHKTHTDTNAEMGPRKPSGNVSTASLKKNNSHVNLKRNRSSAEVKPKFAVTFEIGEQEDGWEETSSSASPVASHSYSRTDLTSQSPTTAPLPPAHPKSPGGMIKNTSSVRQTSRSSAADTKALTDRLLSRTQSRHTTQMSLATANPSIAEDHSLPSSPPLSSVHACQTGSSNTGETKRYVSGSSSPTETSNFLTRYHCEPLEVSNSVKHIKSMKNLSNGELEGNETSALTPRARPSGAGQSRTQQKLWLQRASSQIESGQSSSFPGRASGLVDATDGSRDPRIKNQLTRTGVEYIVVQRYQDPVGNALKRIARIPGMEPVNRIQQNIKRYAEGISSGHATGHSLLGTTQGKKVNLSKSISRQQKVVSNYGDNFNKVEGKNDQNVIPTDKKRFSSGTTVESENINVLLRKLWENSSDSSTCADTNS</sequence>
<accession>A0A383UIH7</accession>
<feature type="compositionally biased region" description="Low complexity" evidence="1">
    <location>
        <begin position="316"/>
        <end position="326"/>
    </location>
</feature>
<feature type="compositionally biased region" description="Polar residues" evidence="1">
    <location>
        <begin position="280"/>
        <end position="292"/>
    </location>
</feature>
<dbReference type="EMBL" id="UNSH01000007">
    <property type="protein sequence ID" value="SZF00093.1"/>
    <property type="molecule type" value="Genomic_DNA"/>
</dbReference>
<feature type="compositionally biased region" description="Polar residues" evidence="1">
    <location>
        <begin position="244"/>
        <end position="254"/>
    </location>
</feature>
<feature type="compositionally biased region" description="Polar residues" evidence="1">
    <location>
        <begin position="167"/>
        <end position="181"/>
    </location>
</feature>
<evidence type="ECO:0000313" key="3">
    <source>
        <dbReference type="Proteomes" id="UP000275772"/>
    </source>
</evidence>
<feature type="compositionally biased region" description="Polar residues" evidence="1">
    <location>
        <begin position="301"/>
        <end position="310"/>
    </location>
</feature>
<feature type="compositionally biased region" description="Low complexity" evidence="1">
    <location>
        <begin position="128"/>
        <end position="139"/>
    </location>
</feature>
<dbReference type="Proteomes" id="UP000275772">
    <property type="component" value="Unassembled WGS sequence"/>
</dbReference>
<feature type="region of interest" description="Disordered" evidence="1">
    <location>
        <begin position="434"/>
        <end position="459"/>
    </location>
</feature>
<evidence type="ECO:0000256" key="1">
    <source>
        <dbReference type="SAM" id="MobiDB-lite"/>
    </source>
</evidence>
<dbReference type="GO" id="GO:0031931">
    <property type="term" value="C:TORC1 complex"/>
    <property type="evidence" value="ECO:0007669"/>
    <property type="project" value="TreeGrafter"/>
</dbReference>
<feature type="compositionally biased region" description="Polar residues" evidence="1">
    <location>
        <begin position="227"/>
        <end position="237"/>
    </location>
</feature>
<feature type="region of interest" description="Disordered" evidence="1">
    <location>
        <begin position="1"/>
        <end position="106"/>
    </location>
</feature>
<dbReference type="AlphaFoldDB" id="A0A383UIH7"/>
<protein>
    <submittedName>
        <fullName evidence="2">Uncharacterized protein</fullName>
    </submittedName>
</protein>
<organism evidence="2 3">
    <name type="scientific">Blumeria hordei</name>
    <name type="common">Barley powdery mildew</name>
    <name type="synonym">Blumeria graminis f. sp. hordei</name>
    <dbReference type="NCBI Taxonomy" id="2867405"/>
    <lineage>
        <taxon>Eukaryota</taxon>
        <taxon>Fungi</taxon>
        <taxon>Dikarya</taxon>
        <taxon>Ascomycota</taxon>
        <taxon>Pezizomycotina</taxon>
        <taxon>Leotiomycetes</taxon>
        <taxon>Erysiphales</taxon>
        <taxon>Erysiphaceae</taxon>
        <taxon>Blumeria</taxon>
    </lineage>
</organism>
<feature type="region of interest" description="Disordered" evidence="1">
    <location>
        <begin position="121"/>
        <end position="254"/>
    </location>
</feature>
<feature type="compositionally biased region" description="Polar residues" evidence="1">
    <location>
        <begin position="192"/>
        <end position="209"/>
    </location>
</feature>
<dbReference type="VEuPathDB" id="FungiDB:BLGHR1_10818"/>
<name>A0A383UIH7_BLUHO</name>
<evidence type="ECO:0000313" key="2">
    <source>
        <dbReference type="EMBL" id="SZF00093.1"/>
    </source>
</evidence>
<gene>
    <name evidence="2" type="ORF">BLGHR1_10818</name>
</gene>
<feature type="compositionally biased region" description="Polar residues" evidence="1">
    <location>
        <begin position="82"/>
        <end position="96"/>
    </location>
</feature>
<feature type="compositionally biased region" description="Polar residues" evidence="1">
    <location>
        <begin position="15"/>
        <end position="40"/>
    </location>
</feature>
<dbReference type="PANTHER" id="PTHR22794">
    <property type="entry name" value="THAP DOMAIN PROTEIN 11"/>
    <property type="match status" value="1"/>
</dbReference>